<keyword evidence="4 8" id="KW-0812">Transmembrane</keyword>
<keyword evidence="11" id="KW-0675">Receptor</keyword>
<dbReference type="PROSITE" id="PS52016">
    <property type="entry name" value="TONB_DEPENDENT_REC_3"/>
    <property type="match status" value="1"/>
</dbReference>
<dbReference type="GO" id="GO:0009279">
    <property type="term" value="C:cell outer membrane"/>
    <property type="evidence" value="ECO:0007669"/>
    <property type="project" value="UniProtKB-SubCell"/>
</dbReference>
<accession>A0A2Z5G7D4</accession>
<keyword evidence="2 8" id="KW-0813">Transport</keyword>
<dbReference type="GO" id="GO:0044718">
    <property type="term" value="P:siderophore transmembrane transport"/>
    <property type="evidence" value="ECO:0007669"/>
    <property type="project" value="TreeGrafter"/>
</dbReference>
<dbReference type="AlphaFoldDB" id="A0A2Z5G7D4"/>
<dbReference type="SUPFAM" id="SSF56935">
    <property type="entry name" value="Porins"/>
    <property type="match status" value="1"/>
</dbReference>
<dbReference type="InterPro" id="IPR039426">
    <property type="entry name" value="TonB-dep_rcpt-like"/>
</dbReference>
<proteinExistence type="inferred from homology"/>
<keyword evidence="6 8" id="KW-0472">Membrane</keyword>
<dbReference type="OrthoDB" id="9800913at2"/>
<dbReference type="GO" id="GO:0015344">
    <property type="term" value="F:siderophore uptake transmembrane transporter activity"/>
    <property type="evidence" value="ECO:0007669"/>
    <property type="project" value="TreeGrafter"/>
</dbReference>
<comment type="similarity">
    <text evidence="8">Belongs to the TonB-dependent receptor family.</text>
</comment>
<protein>
    <submittedName>
        <fullName evidence="11">TonB-dependent receptor, putative</fullName>
    </submittedName>
</protein>
<dbReference type="InterPro" id="IPR012910">
    <property type="entry name" value="Plug_dom"/>
</dbReference>
<dbReference type="PANTHER" id="PTHR30069:SF29">
    <property type="entry name" value="HEMOGLOBIN AND HEMOGLOBIN-HAPTOGLOBIN-BINDING PROTEIN 1-RELATED"/>
    <property type="match status" value="1"/>
</dbReference>
<evidence type="ECO:0000256" key="7">
    <source>
        <dbReference type="ARBA" id="ARBA00023237"/>
    </source>
</evidence>
<feature type="signal peptide" evidence="9">
    <location>
        <begin position="1"/>
        <end position="29"/>
    </location>
</feature>
<dbReference type="EMBL" id="CP030840">
    <property type="protein sequence ID" value="AXC14880.1"/>
    <property type="molecule type" value="Genomic_DNA"/>
</dbReference>
<evidence type="ECO:0000256" key="9">
    <source>
        <dbReference type="SAM" id="SignalP"/>
    </source>
</evidence>
<evidence type="ECO:0000256" key="3">
    <source>
        <dbReference type="ARBA" id="ARBA00022452"/>
    </source>
</evidence>
<sequence length="839" mass="90356">MRVRRGKISRIDLFACFLMLLTYSGYAAAAIVHGTVTDPLGAAVAGAAVALVQNGKVVTNTHTDIAGGFTLSCGSGGRFYVLAGGRSFRQVTSTGFYAGRLDSVEQNVVLEPDPVRQNVVVTATGLSTPQAQTSSAVTVLQAGDLENRFTLIDALRQVAGLNVVSNGQNGSVTSIFSRGGNSDANKVLIDGAPAEDIGGRFDLGNVSTTGIASVEAFRGPDSVLYGSDAEAGVLSITTPSGSTPTPSFFYQGDAGNYYTYRNEFQTGGTRNKVDYYGAFSRMNSSNDIAMDQYHNVASSLNLGWFPTANTQIRSTARNTTAAVGLPGAYNFFLIPNDGKQSDQNLYSSTVVDNQTSENWHNTVRYALARKREQSAQWYPAGIPIVTEQFGAPTLNYYGEPAEIKGANGFFVSGRAQLNSGFATYPNSADSASNRDQVSGQTNYRLTGHLTALGGFRYEDERGSSNYSTYHLRQSLERSNFDYTTQLVGDFRNRMFYQLGGGIQKNHLYGLEGTPRASLVYYLRRPGAGTIQGTKLNFSFAQGVREPSLPEQFNSLYGILVGKPGGPEAIAQDKIAQIGAERTRTYDGGVEQSLLNEKMLVRGTYFHNEFGNQIEFIDPFALPQLLPTLTPAEQQGLITVLQNTGGAYANSLDFKAQGFESEIQYQPVAHLFLRGGYTYLDAKVQRSFSSDALSPSFNTGLPGGAPPSFANIPIGSISPLVGARPFRRPPHSGFLTATYIRSNLTATVMSAYSSRSDDSTFLGGYDLAAGNSLLLPNRNLDYGYQKVDVGLTYRVSSWLSIYTQTNNILNQSHIAPIGYPSQPLTVQSGVKVAIGGHSKQ</sequence>
<evidence type="ECO:0000256" key="4">
    <source>
        <dbReference type="ARBA" id="ARBA00022692"/>
    </source>
</evidence>
<dbReference type="SUPFAM" id="SSF49464">
    <property type="entry name" value="Carboxypeptidase regulatory domain-like"/>
    <property type="match status" value="1"/>
</dbReference>
<dbReference type="InterPro" id="IPR008969">
    <property type="entry name" value="CarboxyPept-like_regulatory"/>
</dbReference>
<evidence type="ECO:0000256" key="8">
    <source>
        <dbReference type="PROSITE-ProRule" id="PRU01360"/>
    </source>
</evidence>
<dbReference type="KEGG" id="abas:ACPOL_5632"/>
<dbReference type="InterPro" id="IPR036942">
    <property type="entry name" value="Beta-barrel_TonB_sf"/>
</dbReference>
<evidence type="ECO:0000259" key="10">
    <source>
        <dbReference type="Pfam" id="PF07715"/>
    </source>
</evidence>
<feature type="chain" id="PRO_5016374148" evidence="9">
    <location>
        <begin position="30"/>
        <end position="839"/>
    </location>
</feature>
<keyword evidence="3 8" id="KW-1134">Transmembrane beta strand</keyword>
<gene>
    <name evidence="11" type="ORF">ACPOL_5632</name>
</gene>
<dbReference type="Pfam" id="PF07715">
    <property type="entry name" value="Plug"/>
    <property type="match status" value="1"/>
</dbReference>
<dbReference type="RefSeq" id="WP_114209562.1">
    <property type="nucleotide sequence ID" value="NZ_CP030840.1"/>
</dbReference>
<comment type="subcellular location">
    <subcellularLocation>
        <location evidence="1 8">Cell outer membrane</location>
        <topology evidence="1 8">Multi-pass membrane protein</topology>
    </subcellularLocation>
</comment>
<keyword evidence="12" id="KW-1185">Reference proteome</keyword>
<name>A0A2Z5G7D4_9BACT</name>
<evidence type="ECO:0000256" key="1">
    <source>
        <dbReference type="ARBA" id="ARBA00004571"/>
    </source>
</evidence>
<keyword evidence="5 9" id="KW-0732">Signal</keyword>
<evidence type="ECO:0000256" key="5">
    <source>
        <dbReference type="ARBA" id="ARBA00022729"/>
    </source>
</evidence>
<evidence type="ECO:0000313" key="12">
    <source>
        <dbReference type="Proteomes" id="UP000253606"/>
    </source>
</evidence>
<keyword evidence="7 8" id="KW-0998">Cell outer membrane</keyword>
<feature type="domain" description="TonB-dependent receptor plug" evidence="10">
    <location>
        <begin position="130"/>
        <end position="233"/>
    </location>
</feature>
<evidence type="ECO:0000313" key="11">
    <source>
        <dbReference type="EMBL" id="AXC14880.1"/>
    </source>
</evidence>
<dbReference type="InterPro" id="IPR037066">
    <property type="entry name" value="Plug_dom_sf"/>
</dbReference>
<dbReference type="Proteomes" id="UP000253606">
    <property type="component" value="Chromosome"/>
</dbReference>
<reference evidence="11 12" key="1">
    <citation type="journal article" date="2018" name="Front. Microbiol.">
        <title>Hydrolytic Capabilities as a Key to Environmental Success: Chitinolytic and Cellulolytic Acidobacteria From Acidic Sub-arctic Soils and Boreal Peatlands.</title>
        <authorList>
            <person name="Belova S.E."/>
            <person name="Ravin N.V."/>
            <person name="Pankratov T.A."/>
            <person name="Rakitin A.L."/>
            <person name="Ivanova A.A."/>
            <person name="Beletsky A.V."/>
            <person name="Mardanov A.V."/>
            <person name="Sinninghe Damste J.S."/>
            <person name="Dedysh S.N."/>
        </authorList>
    </citation>
    <scope>NUCLEOTIDE SEQUENCE [LARGE SCALE GENOMIC DNA]</scope>
    <source>
        <strain evidence="11 12">SBC82</strain>
    </source>
</reference>
<dbReference type="Gene3D" id="2.170.130.10">
    <property type="entry name" value="TonB-dependent receptor, plug domain"/>
    <property type="match status" value="1"/>
</dbReference>
<organism evidence="11 12">
    <name type="scientific">Acidisarcina polymorpha</name>
    <dbReference type="NCBI Taxonomy" id="2211140"/>
    <lineage>
        <taxon>Bacteria</taxon>
        <taxon>Pseudomonadati</taxon>
        <taxon>Acidobacteriota</taxon>
        <taxon>Terriglobia</taxon>
        <taxon>Terriglobales</taxon>
        <taxon>Acidobacteriaceae</taxon>
        <taxon>Acidisarcina</taxon>
    </lineage>
</organism>
<evidence type="ECO:0000256" key="2">
    <source>
        <dbReference type="ARBA" id="ARBA00022448"/>
    </source>
</evidence>
<dbReference type="Gene3D" id="2.40.170.20">
    <property type="entry name" value="TonB-dependent receptor, beta-barrel domain"/>
    <property type="match status" value="1"/>
</dbReference>
<evidence type="ECO:0000256" key="6">
    <source>
        <dbReference type="ARBA" id="ARBA00023136"/>
    </source>
</evidence>
<dbReference type="PANTHER" id="PTHR30069">
    <property type="entry name" value="TONB-DEPENDENT OUTER MEMBRANE RECEPTOR"/>
    <property type="match status" value="1"/>
</dbReference>